<dbReference type="OrthoDB" id="2442673at2759"/>
<proteinExistence type="predicted"/>
<protein>
    <submittedName>
        <fullName evidence="1">17620_t:CDS:1</fullName>
    </submittedName>
</protein>
<evidence type="ECO:0000313" key="2">
    <source>
        <dbReference type="Proteomes" id="UP000789396"/>
    </source>
</evidence>
<gene>
    <name evidence="1" type="ORF">RFULGI_LOCUS18654</name>
</gene>
<dbReference type="Proteomes" id="UP000789396">
    <property type="component" value="Unassembled WGS sequence"/>
</dbReference>
<feature type="non-terminal residue" evidence="1">
    <location>
        <position position="1"/>
    </location>
</feature>
<evidence type="ECO:0000313" key="1">
    <source>
        <dbReference type="EMBL" id="CAG8810009.1"/>
    </source>
</evidence>
<organism evidence="1 2">
    <name type="scientific">Racocetra fulgida</name>
    <dbReference type="NCBI Taxonomy" id="60492"/>
    <lineage>
        <taxon>Eukaryota</taxon>
        <taxon>Fungi</taxon>
        <taxon>Fungi incertae sedis</taxon>
        <taxon>Mucoromycota</taxon>
        <taxon>Glomeromycotina</taxon>
        <taxon>Glomeromycetes</taxon>
        <taxon>Diversisporales</taxon>
        <taxon>Gigasporaceae</taxon>
        <taxon>Racocetra</taxon>
    </lineage>
</organism>
<reference evidence="1" key="1">
    <citation type="submission" date="2021-06" db="EMBL/GenBank/DDBJ databases">
        <authorList>
            <person name="Kallberg Y."/>
            <person name="Tangrot J."/>
            <person name="Rosling A."/>
        </authorList>
    </citation>
    <scope>NUCLEOTIDE SEQUENCE</scope>
    <source>
        <strain evidence="1">IN212</strain>
    </source>
</reference>
<accession>A0A9N9K3E5</accession>
<dbReference type="EMBL" id="CAJVPZ010083528">
    <property type="protein sequence ID" value="CAG8810009.1"/>
    <property type="molecule type" value="Genomic_DNA"/>
</dbReference>
<name>A0A9N9K3E5_9GLOM</name>
<comment type="caution">
    <text evidence="1">The sequence shown here is derived from an EMBL/GenBank/DDBJ whole genome shotgun (WGS) entry which is preliminary data.</text>
</comment>
<dbReference type="AlphaFoldDB" id="A0A9N9K3E5"/>
<sequence length="60" mass="7116">LSSLHQQIEEFQIAYQSNVEVIIPYNLIVQDFYNQEELDESILLDKSDLNEFILNDEQIN</sequence>
<keyword evidence="2" id="KW-1185">Reference proteome</keyword>
<feature type="non-terminal residue" evidence="1">
    <location>
        <position position="60"/>
    </location>
</feature>